<comment type="caution">
    <text evidence="2">The sequence shown here is derived from an EMBL/GenBank/DDBJ whole genome shotgun (WGS) entry which is preliminary data.</text>
</comment>
<organism evidence="2 3">
    <name type="scientific">Mycena citricolor</name>
    <dbReference type="NCBI Taxonomy" id="2018698"/>
    <lineage>
        <taxon>Eukaryota</taxon>
        <taxon>Fungi</taxon>
        <taxon>Dikarya</taxon>
        <taxon>Basidiomycota</taxon>
        <taxon>Agaricomycotina</taxon>
        <taxon>Agaricomycetes</taxon>
        <taxon>Agaricomycetidae</taxon>
        <taxon>Agaricales</taxon>
        <taxon>Marasmiineae</taxon>
        <taxon>Mycenaceae</taxon>
        <taxon>Mycena</taxon>
    </lineage>
</organism>
<feature type="compositionally biased region" description="Low complexity" evidence="1">
    <location>
        <begin position="241"/>
        <end position="257"/>
    </location>
</feature>
<feature type="region of interest" description="Disordered" evidence="1">
    <location>
        <begin position="1"/>
        <end position="132"/>
    </location>
</feature>
<evidence type="ECO:0000313" key="3">
    <source>
        <dbReference type="Proteomes" id="UP001295794"/>
    </source>
</evidence>
<sequence>MTKTVTGKRKGPKPPGTVATRKKAAQAQPQPRELSPDLHFPLSPSSPIRVVVKRKRLTRETSIVTLDRTPASPRAQTKFCPQSFSPTPAASRKTESDADDEDEDGDADEEGIDELDSDNGSLADNEDDPNDNLPVVKIEFTVLCFHEAQMKNKTPKPFLTGSFRGDTSDTWPTIQEDLQACIVENFEDEDAKLQDYYCTYTIPYHRVASTPRKLDSLKAFQELVDFVCEKPKEKPTEIRISASKKPSKNNGNSSSEEQSSKKSKSKKASGSQAPNAKTILPSNMALVNEIGDLKTLWTCPTPEKCGVTHCFYDKRDPSKPHFPLSHAQFGCWGAGNLKGVHVSTRDMPPNSPLFDALHAGGHGYPDDLRSRREALTNKKMTVPTAPPVTIVFPPEIAQFLGGNGVRTTLPIGPSAPLETNCLIPSHLGPGPLLSIATFCQKFELSDRIRAKFEENDFDDTSGFAFTSTDQMEKMQFSFGQINTIRARITQWAMLQADG</sequence>
<dbReference type="EMBL" id="CAVNYO010000478">
    <property type="protein sequence ID" value="CAK5283992.1"/>
    <property type="molecule type" value="Genomic_DNA"/>
</dbReference>
<proteinExistence type="predicted"/>
<dbReference type="Proteomes" id="UP001295794">
    <property type="component" value="Unassembled WGS sequence"/>
</dbReference>
<feature type="region of interest" description="Disordered" evidence="1">
    <location>
        <begin position="237"/>
        <end position="280"/>
    </location>
</feature>
<feature type="compositionally biased region" description="Polar residues" evidence="1">
    <location>
        <begin position="79"/>
        <end position="88"/>
    </location>
</feature>
<evidence type="ECO:0000313" key="2">
    <source>
        <dbReference type="EMBL" id="CAK5283992.1"/>
    </source>
</evidence>
<feature type="compositionally biased region" description="Basic residues" evidence="1">
    <location>
        <begin position="1"/>
        <end position="12"/>
    </location>
</feature>
<evidence type="ECO:0000256" key="1">
    <source>
        <dbReference type="SAM" id="MobiDB-lite"/>
    </source>
</evidence>
<gene>
    <name evidence="2" type="ORF">MYCIT1_LOCUS36941</name>
</gene>
<accession>A0AAD2K7V0</accession>
<feature type="compositionally biased region" description="Acidic residues" evidence="1">
    <location>
        <begin position="97"/>
        <end position="117"/>
    </location>
</feature>
<name>A0AAD2K7V0_9AGAR</name>
<protein>
    <submittedName>
        <fullName evidence="2">Uncharacterized protein</fullName>
    </submittedName>
</protein>
<dbReference type="AlphaFoldDB" id="A0AAD2K7V0"/>
<keyword evidence="3" id="KW-1185">Reference proteome</keyword>
<reference evidence="2" key="1">
    <citation type="submission" date="2023-11" db="EMBL/GenBank/DDBJ databases">
        <authorList>
            <person name="De Vega J J."/>
            <person name="De Vega J J."/>
        </authorList>
    </citation>
    <scope>NUCLEOTIDE SEQUENCE</scope>
</reference>